<organism evidence="2 3">
    <name type="scientific">Actinoplanes lutulentus</name>
    <dbReference type="NCBI Taxonomy" id="1287878"/>
    <lineage>
        <taxon>Bacteria</taxon>
        <taxon>Bacillati</taxon>
        <taxon>Actinomycetota</taxon>
        <taxon>Actinomycetes</taxon>
        <taxon>Micromonosporales</taxon>
        <taxon>Micromonosporaceae</taxon>
        <taxon>Actinoplanes</taxon>
    </lineage>
</organism>
<reference evidence="2 3" key="1">
    <citation type="submission" date="2018-06" db="EMBL/GenBank/DDBJ databases">
        <title>Genomic Encyclopedia of Type Strains, Phase III (KMG-III): the genomes of soil and plant-associated and newly described type strains.</title>
        <authorList>
            <person name="Whitman W."/>
        </authorList>
    </citation>
    <scope>NUCLEOTIDE SEQUENCE [LARGE SCALE GENOMIC DNA]</scope>
    <source>
        <strain evidence="2 3">CGMCC 4.7090</strain>
    </source>
</reference>
<keyword evidence="1" id="KW-0812">Transmembrane</keyword>
<dbReference type="AlphaFoldDB" id="A0A327ZIK6"/>
<evidence type="ECO:0000313" key="3">
    <source>
        <dbReference type="Proteomes" id="UP000249341"/>
    </source>
</evidence>
<gene>
    <name evidence="2" type="ORF">B0I29_10245</name>
</gene>
<accession>A0A327ZIK6</accession>
<dbReference type="RefSeq" id="WP_111647405.1">
    <property type="nucleotide sequence ID" value="NZ_JACHWI010000003.1"/>
</dbReference>
<comment type="caution">
    <text evidence="2">The sequence shown here is derived from an EMBL/GenBank/DDBJ whole genome shotgun (WGS) entry which is preliminary data.</text>
</comment>
<proteinExistence type="predicted"/>
<evidence type="ECO:0000313" key="2">
    <source>
        <dbReference type="EMBL" id="RAK42220.1"/>
    </source>
</evidence>
<sequence length="90" mass="9991">MENTPEISNKRVWLRYLVIAISCAPLAVISVVHTMGRTDDFGILGDWYVMVPLTVAAFLAWTLIEKAITWATRPELPHAEAIPEVRGEAG</sequence>
<name>A0A327ZIK6_9ACTN</name>
<dbReference type="OrthoDB" id="3298060at2"/>
<dbReference type="EMBL" id="QLMJ01000002">
    <property type="protein sequence ID" value="RAK42220.1"/>
    <property type="molecule type" value="Genomic_DNA"/>
</dbReference>
<keyword evidence="1" id="KW-1133">Transmembrane helix</keyword>
<feature type="transmembrane region" description="Helical" evidence="1">
    <location>
        <begin position="47"/>
        <end position="64"/>
    </location>
</feature>
<feature type="transmembrane region" description="Helical" evidence="1">
    <location>
        <begin position="12"/>
        <end position="35"/>
    </location>
</feature>
<evidence type="ECO:0000256" key="1">
    <source>
        <dbReference type="SAM" id="Phobius"/>
    </source>
</evidence>
<dbReference type="Proteomes" id="UP000249341">
    <property type="component" value="Unassembled WGS sequence"/>
</dbReference>
<keyword evidence="1" id="KW-0472">Membrane</keyword>
<keyword evidence="3" id="KW-1185">Reference proteome</keyword>
<protein>
    <submittedName>
        <fullName evidence="2">Uncharacterized protein</fullName>
    </submittedName>
</protein>